<keyword evidence="5" id="KW-1185">Reference proteome</keyword>
<dbReference type="Gene3D" id="2.170.130.30">
    <property type="match status" value="2"/>
</dbReference>
<feature type="domain" description="Transcobalamin-like C-terminal" evidence="3">
    <location>
        <begin position="58"/>
        <end position="127"/>
    </location>
</feature>
<dbReference type="Proteomes" id="UP000257144">
    <property type="component" value="Unassembled WGS sequence"/>
</dbReference>
<accession>A0A3D8GQU9</accession>
<dbReference type="CDD" id="cd00688">
    <property type="entry name" value="ISOPREN_C2_like"/>
    <property type="match status" value="1"/>
</dbReference>
<feature type="domain" description="Transcobalamin-like C-terminal" evidence="3">
    <location>
        <begin position="173"/>
        <end position="227"/>
    </location>
</feature>
<dbReference type="RefSeq" id="WP_115451692.1">
    <property type="nucleotide sequence ID" value="NZ_QNQT01000003.1"/>
</dbReference>
<protein>
    <recommendedName>
        <fullName evidence="3">Transcobalamin-like C-terminal domain-containing protein</fullName>
    </recommendedName>
</protein>
<dbReference type="Pfam" id="PF14478">
    <property type="entry name" value="DUF4430"/>
    <property type="match status" value="2"/>
</dbReference>
<gene>
    <name evidence="4" type="ORF">DRW41_09160</name>
</gene>
<dbReference type="AlphaFoldDB" id="A0A3D8GQU9"/>
<comment type="caution">
    <text evidence="4">The sequence shown here is derived from an EMBL/GenBank/DDBJ whole genome shotgun (WGS) entry which is preliminary data.</text>
</comment>
<reference evidence="4 5" key="1">
    <citation type="submission" date="2018-07" db="EMBL/GenBank/DDBJ databases">
        <title>Bacillus sp. YLB-04 draft genome sequence.</title>
        <authorList>
            <person name="Yu L."/>
            <person name="Tang X."/>
        </authorList>
    </citation>
    <scope>NUCLEOTIDE SEQUENCE [LARGE SCALE GENOMIC DNA]</scope>
    <source>
        <strain evidence="4 5">YLB-04</strain>
    </source>
</reference>
<dbReference type="InterPro" id="IPR027954">
    <property type="entry name" value="Transcobalamin-like_C"/>
</dbReference>
<keyword evidence="2" id="KW-0812">Transmembrane</keyword>
<evidence type="ECO:0000313" key="4">
    <source>
        <dbReference type="EMBL" id="RDU36863.1"/>
    </source>
</evidence>
<dbReference type="SUPFAM" id="SSF48239">
    <property type="entry name" value="Terpenoid cyclases/Protein prenyltransferases"/>
    <property type="match status" value="1"/>
</dbReference>
<dbReference type="PANTHER" id="PTHR10559:SF18">
    <property type="entry name" value="TRANSCOBALAMIN II"/>
    <property type="match status" value="1"/>
</dbReference>
<sequence length="584" mass="62146">MARNQYVKIMLAWMLVFALFAGGFGQKAAAAASTVTVKVLGEKGAVLTEKQTEIGEAETAFDALVKTLDKDAVKYEQFSFGKMITEISGLAGTDTVYWGFYINGISAMTGADSYKPQNGDALTFRYESEPPAGKVNLVIAGKDNKPKEFKDVAFIDQPNAFQLLQTVAGPENVSFVQYDFGKMISSINGLEASGTSYWGFYVDGESQMVGAESHPLKDGETVEFKYETFAPPAEAPGQSEPGKDAAVYPADRVASDLNGTIAYVSKNKQLGEWEAIALKQAGKPIPDAYLKEVAKKVADRKGQFRNITDYERYTLGILAAGGNPENFGGYNLVKGIYTGDFSRQGLNGAAYGLIALDSADFFIPADAKWTPEKLKAHLVANQGGDGGWALDSQAGSDPDTTSMVLTALSPYKDEPAVKPAIDKALEYLKNLFASGKVDSSPATAQAVIALSALGLDANSGIITADGKTLLGYLASFRHGDGGFAWKVGDEPDALSTAQGVQALVAYQLYKDEKGSLYKFALDPSAGANPAIENKDSEKGQGGTVKEEGHRLPDTATNVYSLLALGIALLASGGIMWSVARRKRA</sequence>
<evidence type="ECO:0000259" key="3">
    <source>
        <dbReference type="Pfam" id="PF14478"/>
    </source>
</evidence>
<dbReference type="PANTHER" id="PTHR10559">
    <property type="entry name" value="TRANSCOBALAMIN-1/GASTRIC INTRINSIC FACTOR"/>
    <property type="match status" value="1"/>
</dbReference>
<evidence type="ECO:0000313" key="5">
    <source>
        <dbReference type="Proteomes" id="UP000257144"/>
    </source>
</evidence>
<keyword evidence="2" id="KW-0472">Membrane</keyword>
<feature type="region of interest" description="Disordered" evidence="1">
    <location>
        <begin position="528"/>
        <end position="549"/>
    </location>
</feature>
<feature type="transmembrane region" description="Helical" evidence="2">
    <location>
        <begin position="558"/>
        <end position="579"/>
    </location>
</feature>
<organism evidence="4 5">
    <name type="scientific">Neobacillus piezotolerans</name>
    <dbReference type="NCBI Taxonomy" id="2259171"/>
    <lineage>
        <taxon>Bacteria</taxon>
        <taxon>Bacillati</taxon>
        <taxon>Bacillota</taxon>
        <taxon>Bacilli</taxon>
        <taxon>Bacillales</taxon>
        <taxon>Bacillaceae</taxon>
        <taxon>Neobacillus</taxon>
    </lineage>
</organism>
<dbReference type="NCBIfam" id="TIGR01167">
    <property type="entry name" value="LPXTG_anchor"/>
    <property type="match status" value="1"/>
</dbReference>
<keyword evidence="2" id="KW-1133">Transmembrane helix</keyword>
<name>A0A3D8GQU9_9BACI</name>
<evidence type="ECO:0000256" key="1">
    <source>
        <dbReference type="SAM" id="MobiDB-lite"/>
    </source>
</evidence>
<dbReference type="Gene3D" id="1.50.10.20">
    <property type="match status" value="1"/>
</dbReference>
<dbReference type="InterPro" id="IPR051588">
    <property type="entry name" value="Cobalamin_Transport"/>
</dbReference>
<dbReference type="InterPro" id="IPR008930">
    <property type="entry name" value="Terpenoid_cyclase/PrenylTrfase"/>
</dbReference>
<evidence type="ECO:0000256" key="2">
    <source>
        <dbReference type="SAM" id="Phobius"/>
    </source>
</evidence>
<proteinExistence type="predicted"/>
<dbReference type="OrthoDB" id="411361at2"/>
<dbReference type="EMBL" id="QNQT01000003">
    <property type="protein sequence ID" value="RDU36863.1"/>
    <property type="molecule type" value="Genomic_DNA"/>
</dbReference>
<feature type="compositionally biased region" description="Basic and acidic residues" evidence="1">
    <location>
        <begin position="532"/>
        <end position="549"/>
    </location>
</feature>